<comment type="subcellular location">
    <subcellularLocation>
        <location evidence="1">Cell outer membrane</location>
        <topology evidence="1">Multi-pass membrane protein</topology>
    </subcellularLocation>
</comment>
<evidence type="ECO:0000256" key="7">
    <source>
        <dbReference type="SAM" id="SignalP"/>
    </source>
</evidence>
<dbReference type="eggNOG" id="COG1984">
    <property type="taxonomic scope" value="Bacteria"/>
</dbReference>
<evidence type="ECO:0000256" key="3">
    <source>
        <dbReference type="ARBA" id="ARBA00022452"/>
    </source>
</evidence>
<accession>Q027S3</accession>
<keyword evidence="3" id="KW-1134">Transmembrane beta strand</keyword>
<dbReference type="PANTHER" id="PTHR30069:SF46">
    <property type="entry name" value="OAR PROTEIN"/>
    <property type="match status" value="1"/>
</dbReference>
<dbReference type="InterPro" id="IPR036942">
    <property type="entry name" value="Beta-barrel_TonB_sf"/>
</dbReference>
<evidence type="ECO:0000256" key="1">
    <source>
        <dbReference type="ARBA" id="ARBA00004571"/>
    </source>
</evidence>
<dbReference type="SUPFAM" id="SSF56935">
    <property type="entry name" value="Porins"/>
    <property type="match status" value="1"/>
</dbReference>
<proteinExistence type="predicted"/>
<dbReference type="InterPro" id="IPR008969">
    <property type="entry name" value="CarboxyPept-like_regulatory"/>
</dbReference>
<dbReference type="InParanoid" id="Q027S3"/>
<dbReference type="Pfam" id="PF13620">
    <property type="entry name" value="CarboxypepD_reg"/>
    <property type="match status" value="1"/>
</dbReference>
<evidence type="ECO:0000259" key="8">
    <source>
        <dbReference type="Pfam" id="PF25183"/>
    </source>
</evidence>
<gene>
    <name evidence="9" type="ordered locus">Acid_1744</name>
</gene>
<keyword evidence="6" id="KW-0998">Cell outer membrane</keyword>
<evidence type="ECO:0000256" key="6">
    <source>
        <dbReference type="ARBA" id="ARBA00023237"/>
    </source>
</evidence>
<dbReference type="Gene3D" id="2.40.170.20">
    <property type="entry name" value="TonB-dependent receptor, beta-barrel domain"/>
    <property type="match status" value="1"/>
</dbReference>
<sequence precursor="true">MKKASLCFRSGVVTLLLLATSAWAQDYRGRVEGLVSDPSQAVIAGATVTLLNVNTGVRATRQTSETGLYLFDLLDPGSYSLTIEAAGFGKFVQQNIVVQTRGDVTVNASLTPGTVQESITVNETPVDVQFNSSNKDLTIDSKMATEIPRFDRNPFKLTLIAPSAVNTRGEMMPYHSWAANSVDLGGGTNLKNDLQVDGMPVGMGQKNSTPPNTDDVQEVIVATNSVDAESGHSAGGLITMTTKAGTNQFHGTGFYLGRYPWLNAEADRTRNSLNAQRQHMFGGTLGNPIKKNKLFNFASVEYWKVGYPNSYVRTVPTAAEAAGDFSQTRNIDGSLRTIYDPFSTKLDPVTGAVTRTPFPNNVIPSSRFDPLAASLMKQFWAPNNPGDNITGVNNFKKGYVENYDYYNFSDRVDYSINDKWKVFGRVARYNTTDLAGNPTPNNSQLYVPTGTSRGATNIGGDAIWTVNARTVVDFHGDWHKLIDAYVSPDLGKDGWSKIWTGNNWYQPYQDASVGVPVYFPDMNIGGQGFGGGGFYWNQKPEGEASNAKISQQHGSHYLKAGFEQRRSYGLTYVSSTSNFYFPASLTAETFNNPDTLHNGDQFATFLLGALDGSSQMIGGPAPDPHVKFYGMYFQDDWKVSRRITVNLGLRNEYESAIYDPAHNFSQGLDLSKPVPEMQANPPQMPAQATSIVGSNFYRYNGLWQFTSSSHPGMWDPQKFALAPRAGIAFRIDDKTALRAGYARFLVPYELNINLAPVSGYETVGFLEPPFLGMTGYQNTAPLLQGVPQETISNPYPANNPLLPILGKGFGTNLGRGGQALLWYPQNQHKARNDRFNLNLQRQLPNQIVVSATYFLNIGNQQYTKNLNNINPQYQLQYQNGLNQQVANPFYNYLTPALFPGPLRNQQQVSLGSLLVPYPQYGGLYELGVLGAGERYHSIEVKGQKAFSKGYNFLVSYVYIRERTQTNTFNDVDAYQNNLVYQDSNQPHHRFNIASTAELPFGKGHAMLNTLPRAADAIVGGWKIAGLWTYTSGDYPRFGNLIVTGNPCISNPSPQHWFNTAAFAPVPANTYVLRSNPLQYGCLVGPRFWNLDANLTKAFNLTDRIHAELKMAAYNATNRLNRGDPDTNVLSSTFGQALFQGSPGGSFGAQGATFGNQSGRQVEIGLKITF</sequence>
<dbReference type="GO" id="GO:0044718">
    <property type="term" value="P:siderophore transmembrane transport"/>
    <property type="evidence" value="ECO:0007669"/>
    <property type="project" value="TreeGrafter"/>
</dbReference>
<dbReference type="PANTHER" id="PTHR30069">
    <property type="entry name" value="TONB-DEPENDENT OUTER MEMBRANE RECEPTOR"/>
    <property type="match status" value="1"/>
</dbReference>
<dbReference type="GO" id="GO:0015344">
    <property type="term" value="F:siderophore uptake transmembrane transporter activity"/>
    <property type="evidence" value="ECO:0007669"/>
    <property type="project" value="TreeGrafter"/>
</dbReference>
<dbReference type="SUPFAM" id="SSF49464">
    <property type="entry name" value="Carboxypeptidase regulatory domain-like"/>
    <property type="match status" value="1"/>
</dbReference>
<feature type="chain" id="PRO_5004163270" evidence="7">
    <location>
        <begin position="25"/>
        <end position="1169"/>
    </location>
</feature>
<feature type="domain" description="TonB-dependent transporter Oar-like beta-barrel" evidence="8">
    <location>
        <begin position="241"/>
        <end position="1136"/>
    </location>
</feature>
<keyword evidence="5" id="KW-0472">Membrane</keyword>
<dbReference type="EMBL" id="CP000473">
    <property type="protein sequence ID" value="ABJ82734.1"/>
    <property type="molecule type" value="Genomic_DNA"/>
</dbReference>
<dbReference type="InterPro" id="IPR039426">
    <property type="entry name" value="TonB-dep_rcpt-like"/>
</dbReference>
<dbReference type="HOGENOM" id="CLU_006298_0_0_0"/>
<evidence type="ECO:0000256" key="4">
    <source>
        <dbReference type="ARBA" id="ARBA00022692"/>
    </source>
</evidence>
<dbReference type="OrthoDB" id="127080at2"/>
<evidence type="ECO:0000313" key="9">
    <source>
        <dbReference type="EMBL" id="ABJ82734.1"/>
    </source>
</evidence>
<dbReference type="InterPro" id="IPR057601">
    <property type="entry name" value="Oar-like_b-barrel"/>
</dbReference>
<dbReference type="Pfam" id="PF25183">
    <property type="entry name" value="OMP_b-brl_4"/>
    <property type="match status" value="1"/>
</dbReference>
<organism evidence="9">
    <name type="scientific">Solibacter usitatus (strain Ellin6076)</name>
    <dbReference type="NCBI Taxonomy" id="234267"/>
    <lineage>
        <taxon>Bacteria</taxon>
        <taxon>Pseudomonadati</taxon>
        <taxon>Acidobacteriota</taxon>
        <taxon>Terriglobia</taxon>
        <taxon>Bryobacterales</taxon>
        <taxon>Solibacteraceae</taxon>
        <taxon>Candidatus Solibacter</taxon>
    </lineage>
</organism>
<dbReference type="KEGG" id="sus:Acid_1744"/>
<keyword evidence="4" id="KW-0812">Transmembrane</keyword>
<feature type="signal peptide" evidence="7">
    <location>
        <begin position="1"/>
        <end position="24"/>
    </location>
</feature>
<evidence type="ECO:0000256" key="5">
    <source>
        <dbReference type="ARBA" id="ARBA00023136"/>
    </source>
</evidence>
<name>Q027S3_SOLUE</name>
<dbReference type="GO" id="GO:0009279">
    <property type="term" value="C:cell outer membrane"/>
    <property type="evidence" value="ECO:0007669"/>
    <property type="project" value="UniProtKB-SubCell"/>
</dbReference>
<reference evidence="9" key="1">
    <citation type="submission" date="2006-10" db="EMBL/GenBank/DDBJ databases">
        <title>Complete sequence of Solibacter usitatus Ellin6076.</title>
        <authorList>
            <consortium name="US DOE Joint Genome Institute"/>
            <person name="Copeland A."/>
            <person name="Lucas S."/>
            <person name="Lapidus A."/>
            <person name="Barry K."/>
            <person name="Detter J.C."/>
            <person name="Glavina del Rio T."/>
            <person name="Hammon N."/>
            <person name="Israni S."/>
            <person name="Dalin E."/>
            <person name="Tice H."/>
            <person name="Pitluck S."/>
            <person name="Thompson L.S."/>
            <person name="Brettin T."/>
            <person name="Bruce D."/>
            <person name="Han C."/>
            <person name="Tapia R."/>
            <person name="Gilna P."/>
            <person name="Schmutz J."/>
            <person name="Larimer F."/>
            <person name="Land M."/>
            <person name="Hauser L."/>
            <person name="Kyrpides N."/>
            <person name="Mikhailova N."/>
            <person name="Janssen P.H."/>
            <person name="Kuske C.R."/>
            <person name="Richardson P."/>
        </authorList>
    </citation>
    <scope>NUCLEOTIDE SEQUENCE</scope>
    <source>
        <strain evidence="9">Ellin6076</strain>
    </source>
</reference>
<protein>
    <submittedName>
        <fullName evidence="9">Cna B domain protein</fullName>
    </submittedName>
</protein>
<dbReference type="STRING" id="234267.Acid_1744"/>
<keyword evidence="2" id="KW-0813">Transport</keyword>
<dbReference type="AlphaFoldDB" id="Q027S3"/>
<dbReference type="Gene3D" id="2.60.40.1120">
    <property type="entry name" value="Carboxypeptidase-like, regulatory domain"/>
    <property type="match status" value="1"/>
</dbReference>
<evidence type="ECO:0000256" key="2">
    <source>
        <dbReference type="ARBA" id="ARBA00022448"/>
    </source>
</evidence>
<keyword evidence="7" id="KW-0732">Signal</keyword>